<feature type="transmembrane region" description="Helical" evidence="1">
    <location>
        <begin position="51"/>
        <end position="74"/>
    </location>
</feature>
<keyword evidence="1" id="KW-0812">Transmembrane</keyword>
<dbReference type="AlphaFoldDB" id="A0A9P8KVJ3"/>
<dbReference type="EMBL" id="JAIMJC010000001">
    <property type="protein sequence ID" value="KAH0532895.1"/>
    <property type="molecule type" value="Genomic_DNA"/>
</dbReference>
<sequence length="106" mass="11663">MITPSQSQSIIFNSSKLLLLAIRRIISQVLPRYVPALVSPAGHSAALQSCTVAFLAFLCLCALNWTTIMGKLALDNPNFRNKIRRTSQGSFCDALLTSNKPRHGEF</sequence>
<dbReference type="Proteomes" id="UP000826573">
    <property type="component" value="Unassembled WGS sequence"/>
</dbReference>
<comment type="caution">
    <text evidence="2">The sequence shown here is derived from an EMBL/GenBank/DDBJ whole genome shotgun (WGS) entry which is preliminary data.</text>
</comment>
<organism evidence="2 3">
    <name type="scientific">Trichoderma semiorbis</name>
    <dbReference type="NCBI Taxonomy" id="1491008"/>
    <lineage>
        <taxon>Eukaryota</taxon>
        <taxon>Fungi</taxon>
        <taxon>Dikarya</taxon>
        <taxon>Ascomycota</taxon>
        <taxon>Pezizomycotina</taxon>
        <taxon>Sordariomycetes</taxon>
        <taxon>Hypocreomycetidae</taxon>
        <taxon>Hypocreales</taxon>
        <taxon>Hypocreaceae</taxon>
        <taxon>Trichoderma</taxon>
    </lineage>
</organism>
<proteinExistence type="predicted"/>
<evidence type="ECO:0000256" key="1">
    <source>
        <dbReference type="SAM" id="Phobius"/>
    </source>
</evidence>
<evidence type="ECO:0000313" key="2">
    <source>
        <dbReference type="EMBL" id="KAH0532895.1"/>
    </source>
</evidence>
<name>A0A9P8KVJ3_9HYPO</name>
<evidence type="ECO:0000313" key="3">
    <source>
        <dbReference type="Proteomes" id="UP000826573"/>
    </source>
</evidence>
<accession>A0A9P8KVJ3</accession>
<keyword evidence="3" id="KW-1185">Reference proteome</keyword>
<keyword evidence="1" id="KW-1133">Transmembrane helix</keyword>
<gene>
    <name evidence="2" type="ORF">TsFJ059_001527</name>
</gene>
<protein>
    <submittedName>
        <fullName evidence="2">Uncharacterized protein</fullName>
    </submittedName>
</protein>
<reference evidence="2 3" key="1">
    <citation type="submission" date="2021-08" db="EMBL/GenBank/DDBJ databases">
        <title>The highly contiguous genome resource for Trichoderma semiorbis FJ059, a fungal antagonistic to plant pathogens.</title>
        <authorList>
            <person name="Liu T."/>
        </authorList>
    </citation>
    <scope>NUCLEOTIDE SEQUENCE [LARGE SCALE GENOMIC DNA]</scope>
    <source>
        <strain evidence="2 3">FJ059</strain>
    </source>
</reference>
<keyword evidence="1" id="KW-0472">Membrane</keyword>